<comment type="cofactor">
    <cofactor evidence="1 6">
        <name>pyridoxal 5'-phosphate</name>
        <dbReference type="ChEBI" id="CHEBI:597326"/>
    </cofactor>
</comment>
<sequence>MFSNNDINFEALKRKAYNGRWATLEEGIIPLTAADPDFRTAPEIEQGIIEYIKDGYLSYGPFSGLPEFKKSVADHFNKEKHGTFSPENVLAVNSAAQGMYLIATYVLNPGDEAIILDPVDFLFKRSVETAGGKVRLCPVDIETGDIDFEKLVSLITPKTKLISICNPHNPLGKIYSKETLKKISEIASAHDTWVMSDEIWSDIIYDQKEFYTYSSVSEEAKKKSFTVYGFSKSFGIAGLRIGSVLCNDPDILEDFIEKSNFNSTIEGVSTLSQIAGSVALEKAKPWYKEFLAHLQHNRDLAFNIINCSEVLSATLPEATFVLFPKIKNGMSSEEFTKHVLQQGKVAIVPGSERWFGKGAEGHVRICFSTSQEILEEGLHRITSSF</sequence>
<dbReference type="CDD" id="cd00609">
    <property type="entry name" value="AAT_like"/>
    <property type="match status" value="1"/>
</dbReference>
<feature type="domain" description="Aminotransferase class I/classII large" evidence="7">
    <location>
        <begin position="28"/>
        <end position="381"/>
    </location>
</feature>
<dbReference type="RefSeq" id="WP_103246955.1">
    <property type="nucleotide sequence ID" value="NZ_PPED02000005.1"/>
</dbReference>
<evidence type="ECO:0000313" key="9">
    <source>
        <dbReference type="Proteomes" id="UP000236594"/>
    </source>
</evidence>
<keyword evidence="9" id="KW-1185">Reference proteome</keyword>
<dbReference type="InterPro" id="IPR050596">
    <property type="entry name" value="AspAT/PAT-like"/>
</dbReference>
<evidence type="ECO:0000313" key="8">
    <source>
        <dbReference type="EMBL" id="PWN66826.1"/>
    </source>
</evidence>
<dbReference type="AlphaFoldDB" id="A0A316X254"/>
<name>A0A316X254_9FLAO</name>
<comment type="caution">
    <text evidence="8">The sequence shown here is derived from an EMBL/GenBank/DDBJ whole genome shotgun (WGS) entry which is preliminary data.</text>
</comment>
<keyword evidence="4 6" id="KW-0808">Transferase</keyword>
<dbReference type="GO" id="GO:0030170">
    <property type="term" value="F:pyridoxal phosphate binding"/>
    <property type="evidence" value="ECO:0007669"/>
    <property type="project" value="InterPro"/>
</dbReference>
<organism evidence="8 9">
    <name type="scientific">Chryseobacterium phosphatilyticum</name>
    <dbReference type="NCBI Taxonomy" id="475075"/>
    <lineage>
        <taxon>Bacteria</taxon>
        <taxon>Pseudomonadati</taxon>
        <taxon>Bacteroidota</taxon>
        <taxon>Flavobacteriia</taxon>
        <taxon>Flavobacteriales</taxon>
        <taxon>Weeksellaceae</taxon>
        <taxon>Chryseobacterium group</taxon>
        <taxon>Chryseobacterium</taxon>
    </lineage>
</organism>
<dbReference type="Pfam" id="PF00155">
    <property type="entry name" value="Aminotran_1_2"/>
    <property type="match status" value="1"/>
</dbReference>
<dbReference type="PANTHER" id="PTHR46383:SF1">
    <property type="entry name" value="ASPARTATE AMINOTRANSFERASE"/>
    <property type="match status" value="1"/>
</dbReference>
<reference evidence="8 9" key="1">
    <citation type="submission" date="2018-04" db="EMBL/GenBank/DDBJ databases">
        <title>Draft Genome Sequence of Phosphate-Solubilizing Chryseobacterium sp. ISE14 that is a Biocontrol and Plant Growth-Promoting Rhizobacterium Isolated from Cucumber.</title>
        <authorList>
            <person name="Jeong J.-J."/>
            <person name="Sang M.K."/>
            <person name="Choi I.-G."/>
            <person name="Kim K.D."/>
        </authorList>
    </citation>
    <scope>NUCLEOTIDE SEQUENCE [LARGE SCALE GENOMIC DNA]</scope>
    <source>
        <strain evidence="8 9">ISE14</strain>
    </source>
</reference>
<evidence type="ECO:0000256" key="1">
    <source>
        <dbReference type="ARBA" id="ARBA00001933"/>
    </source>
</evidence>
<dbReference type="Gene3D" id="3.90.1150.10">
    <property type="entry name" value="Aspartate Aminotransferase, domain 1"/>
    <property type="match status" value="1"/>
</dbReference>
<evidence type="ECO:0000256" key="2">
    <source>
        <dbReference type="ARBA" id="ARBA00007441"/>
    </source>
</evidence>
<dbReference type="GO" id="GO:0006520">
    <property type="term" value="P:amino acid metabolic process"/>
    <property type="evidence" value="ECO:0007669"/>
    <property type="project" value="InterPro"/>
</dbReference>
<dbReference type="OrthoDB" id="9802872at2"/>
<dbReference type="SUPFAM" id="SSF53383">
    <property type="entry name" value="PLP-dependent transferases"/>
    <property type="match status" value="1"/>
</dbReference>
<dbReference type="InterPro" id="IPR015422">
    <property type="entry name" value="PyrdxlP-dep_Trfase_small"/>
</dbReference>
<dbReference type="EC" id="2.6.1.-" evidence="6"/>
<keyword evidence="5" id="KW-0663">Pyridoxal phosphate</keyword>
<dbReference type="Gene3D" id="3.40.640.10">
    <property type="entry name" value="Type I PLP-dependent aspartate aminotransferase-like (Major domain)"/>
    <property type="match status" value="1"/>
</dbReference>
<dbReference type="InterPro" id="IPR015424">
    <property type="entry name" value="PyrdxlP-dep_Trfase"/>
</dbReference>
<dbReference type="InterPro" id="IPR004838">
    <property type="entry name" value="NHTrfase_class1_PyrdxlP-BS"/>
</dbReference>
<evidence type="ECO:0000256" key="5">
    <source>
        <dbReference type="ARBA" id="ARBA00022898"/>
    </source>
</evidence>
<dbReference type="Proteomes" id="UP000236594">
    <property type="component" value="Unassembled WGS sequence"/>
</dbReference>
<dbReference type="GO" id="GO:0008483">
    <property type="term" value="F:transaminase activity"/>
    <property type="evidence" value="ECO:0007669"/>
    <property type="project" value="UniProtKB-KW"/>
</dbReference>
<evidence type="ECO:0000259" key="7">
    <source>
        <dbReference type="Pfam" id="PF00155"/>
    </source>
</evidence>
<dbReference type="InterPro" id="IPR015421">
    <property type="entry name" value="PyrdxlP-dep_Trfase_major"/>
</dbReference>
<dbReference type="EMBL" id="PPED02000005">
    <property type="protein sequence ID" value="PWN66826.1"/>
    <property type="molecule type" value="Genomic_DNA"/>
</dbReference>
<evidence type="ECO:0000256" key="6">
    <source>
        <dbReference type="RuleBase" id="RU000481"/>
    </source>
</evidence>
<keyword evidence="3 6" id="KW-0032">Aminotransferase</keyword>
<evidence type="ECO:0000256" key="3">
    <source>
        <dbReference type="ARBA" id="ARBA00022576"/>
    </source>
</evidence>
<comment type="similarity">
    <text evidence="2 6">Belongs to the class-I pyridoxal-phosphate-dependent aminotransferase family.</text>
</comment>
<evidence type="ECO:0000256" key="4">
    <source>
        <dbReference type="ARBA" id="ARBA00022679"/>
    </source>
</evidence>
<dbReference type="InterPro" id="IPR004839">
    <property type="entry name" value="Aminotransferase_I/II_large"/>
</dbReference>
<dbReference type="PRINTS" id="PR00753">
    <property type="entry name" value="ACCSYNTHASE"/>
</dbReference>
<gene>
    <name evidence="8" type="ORF">C1631_019075</name>
</gene>
<accession>A0A316X254</accession>
<dbReference type="PANTHER" id="PTHR46383">
    <property type="entry name" value="ASPARTATE AMINOTRANSFERASE"/>
    <property type="match status" value="1"/>
</dbReference>
<dbReference type="PROSITE" id="PS00105">
    <property type="entry name" value="AA_TRANSFER_CLASS_1"/>
    <property type="match status" value="1"/>
</dbReference>
<protein>
    <recommendedName>
        <fullName evidence="6">Aminotransferase</fullName>
        <ecNumber evidence="6">2.6.1.-</ecNumber>
    </recommendedName>
</protein>
<proteinExistence type="inferred from homology"/>